<dbReference type="EMBL" id="KC462197">
    <property type="protein sequence ID" value="AGK86762.1"/>
    <property type="molecule type" value="Genomic_DNA"/>
</dbReference>
<evidence type="ECO:0000313" key="1">
    <source>
        <dbReference type="EMBL" id="AGK86762.1"/>
    </source>
</evidence>
<name>R4JDI1_9CAUD</name>
<proteinExistence type="predicted"/>
<sequence length="106" mass="11599">MLPETKMVKVVDATGEQSIDAELLAKTAKTIGGVRFSFLVTRVVGKAYAVVTDSKSRASAAKITTHSLEVSRGDYRKAAQRELNLLIQRYGEDRVKAVLLNGITYI</sequence>
<keyword evidence="2" id="KW-1185">Reference proteome</keyword>
<dbReference type="GeneID" id="16194892"/>
<organism evidence="1 2">
    <name type="scientific">Burkholderia phage ST79</name>
    <dbReference type="NCBI Taxonomy" id="1282994"/>
    <lineage>
        <taxon>Viruses</taxon>
        <taxon>Duplodnaviria</taxon>
        <taxon>Heunggongvirae</taxon>
        <taxon>Uroviricota</taxon>
        <taxon>Caudoviricetes</taxon>
        <taxon>Peduoviridae</taxon>
        <taxon>Nampongvirus</taxon>
        <taxon>Nampongvirus ST79</taxon>
    </lineage>
</organism>
<dbReference type="Proteomes" id="UP000013566">
    <property type="component" value="Segment"/>
</dbReference>
<accession>R4JDI1</accession>
<protein>
    <submittedName>
        <fullName evidence="1">Uncharacterized protein</fullName>
    </submittedName>
</protein>
<dbReference type="RefSeq" id="YP_008060477.1">
    <property type="nucleotide sequence ID" value="NC_021343.1"/>
</dbReference>
<evidence type="ECO:0000313" key="2">
    <source>
        <dbReference type="Proteomes" id="UP000013566"/>
    </source>
</evidence>
<reference evidence="1 2" key="1">
    <citation type="submission" date="2013-01" db="EMBL/GenBank/DDBJ databases">
        <title>The complete genome sequence of bacteriophage ST79, a lytic bacteriophage that lysed Burkholderia pseudomallai.</title>
        <authorList>
            <person name="Yordpratum U."/>
            <person name="Stone J.K."/>
            <person name="Bollig M.C."/>
            <person name="Tangphatsornruang S."/>
            <person name="Tattawasart U."/>
            <person name="Wongratanacheewin S."/>
            <person name="Keim P."/>
            <person name="Tuanyok A."/>
            <person name="Sermswan R.W."/>
        </authorList>
    </citation>
    <scope>NUCLEOTIDE SEQUENCE [LARGE SCALE GENOMIC DNA]</scope>
</reference>
<dbReference type="KEGG" id="vg:16194892"/>
<gene>
    <name evidence="1" type="ORF">ST79_003</name>
</gene>